<dbReference type="InterPro" id="IPR019757">
    <property type="entry name" value="Pept_S26A_signal_pept_1_Lys-AS"/>
</dbReference>
<evidence type="ECO:0000256" key="5">
    <source>
        <dbReference type="ARBA" id="ARBA00022801"/>
    </source>
</evidence>
<feature type="active site" evidence="6">
    <location>
        <position position="51"/>
    </location>
</feature>
<dbReference type="KEGG" id="tpol:Mal48_45270"/>
<sequence>MLNDSTHHLNPSLLRRKSPLREIVESTVLLALAVLLFRTFAAEGYLISTGSMAPTLLGYHRRVECPACHFAFTRGAAFDKPDSTMNIAAANLDIPLDAYSATQCPNCSLSEINARKAPRNEGDQLLVQKLAYEFRDPHRWEVVVFKNQQDYDQAYVKRVAGLPGEKLQLRDGDVFVNDQLMRKPYSVQRAARIAVSDYSHQPEDRDPDWQPRWKVDADSNGWEFGEKVLSFKHSRSSSTPKMNWIQYEHWIRTGGNHVSRVTLSSWPPDLHIPSDPRFRYEKGELICVGTFSAFEKQKWLTSTDDEAFHRAIKKLYAESHVAPIVDAYGYNSYENRAHSNQHDLMLSMHISKLNGAGQFEANLTDGADWFRLVILPERREIAVLRSDNSEPIWGGRLSEDVLTNPFELDFSLFDQQIVLAINGKPLHAPIEYLPTQKRQSLRRPARIGAFGVNCEMTNLKLYRDVYYTTKGEHPDQVYKLADDEFFVLGDNSPVSLDSRVWENPAVPRSSLIGKPFVVHLPSRQKEVHWKGKVEHVRVPDFTRIRYIR</sequence>
<dbReference type="PANTHER" id="PTHR43390:SF1">
    <property type="entry name" value="CHLOROPLAST PROCESSING PEPTIDASE"/>
    <property type="match status" value="1"/>
</dbReference>
<dbReference type="PANTHER" id="PTHR43390">
    <property type="entry name" value="SIGNAL PEPTIDASE I"/>
    <property type="match status" value="1"/>
</dbReference>
<keyword evidence="7" id="KW-0645">Protease</keyword>
<evidence type="ECO:0000256" key="4">
    <source>
        <dbReference type="ARBA" id="ARBA00019232"/>
    </source>
</evidence>
<dbReference type="AlphaFoldDB" id="A0A517QUG8"/>
<feature type="domain" description="Peptidase S26" evidence="8">
    <location>
        <begin position="120"/>
        <end position="200"/>
    </location>
</feature>
<dbReference type="EMBL" id="CP036267">
    <property type="protein sequence ID" value="QDT35251.1"/>
    <property type="molecule type" value="Genomic_DNA"/>
</dbReference>
<accession>A0A517QUG8</accession>
<dbReference type="PROSITE" id="PS00760">
    <property type="entry name" value="SPASE_I_2"/>
    <property type="match status" value="1"/>
</dbReference>
<dbReference type="Gene3D" id="2.10.109.10">
    <property type="entry name" value="Umud Fragment, subunit A"/>
    <property type="match status" value="2"/>
</dbReference>
<evidence type="ECO:0000256" key="2">
    <source>
        <dbReference type="ARBA" id="ARBA00009370"/>
    </source>
</evidence>
<dbReference type="NCBIfam" id="TIGR02227">
    <property type="entry name" value="sigpep_I_bact"/>
    <property type="match status" value="1"/>
</dbReference>
<dbReference type="Pfam" id="PF10502">
    <property type="entry name" value="Peptidase_S26"/>
    <property type="match status" value="2"/>
</dbReference>
<protein>
    <recommendedName>
        <fullName evidence="4 7">Signal peptidase I</fullName>
        <ecNumber evidence="3 7">3.4.21.89</ecNumber>
    </recommendedName>
</protein>
<evidence type="ECO:0000313" key="10">
    <source>
        <dbReference type="Proteomes" id="UP000315724"/>
    </source>
</evidence>
<name>A0A517QUG8_9PLAN</name>
<dbReference type="PROSITE" id="PS00761">
    <property type="entry name" value="SPASE_I_3"/>
    <property type="match status" value="1"/>
</dbReference>
<dbReference type="CDD" id="cd06530">
    <property type="entry name" value="S26_SPase_I"/>
    <property type="match status" value="2"/>
</dbReference>
<comment type="catalytic activity">
    <reaction evidence="1 7">
        <text>Cleavage of hydrophobic, N-terminal signal or leader sequences from secreted and periplasmic proteins.</text>
        <dbReference type="EC" id="3.4.21.89"/>
    </reaction>
</comment>
<dbReference type="GO" id="GO:0009003">
    <property type="term" value="F:signal peptidase activity"/>
    <property type="evidence" value="ECO:0007669"/>
    <property type="project" value="UniProtKB-EC"/>
</dbReference>
<organism evidence="9 10">
    <name type="scientific">Thalassoglobus polymorphus</name>
    <dbReference type="NCBI Taxonomy" id="2527994"/>
    <lineage>
        <taxon>Bacteria</taxon>
        <taxon>Pseudomonadati</taxon>
        <taxon>Planctomycetota</taxon>
        <taxon>Planctomycetia</taxon>
        <taxon>Planctomycetales</taxon>
        <taxon>Planctomycetaceae</taxon>
        <taxon>Thalassoglobus</taxon>
    </lineage>
</organism>
<dbReference type="GO" id="GO:0006465">
    <property type="term" value="P:signal peptide processing"/>
    <property type="evidence" value="ECO:0007669"/>
    <property type="project" value="InterPro"/>
</dbReference>
<dbReference type="InterPro" id="IPR000223">
    <property type="entry name" value="Pept_S26A_signal_pept_1"/>
</dbReference>
<reference evidence="9 10" key="1">
    <citation type="submission" date="2019-02" db="EMBL/GenBank/DDBJ databases">
        <title>Deep-cultivation of Planctomycetes and their phenomic and genomic characterization uncovers novel biology.</title>
        <authorList>
            <person name="Wiegand S."/>
            <person name="Jogler M."/>
            <person name="Boedeker C."/>
            <person name="Pinto D."/>
            <person name="Vollmers J."/>
            <person name="Rivas-Marin E."/>
            <person name="Kohn T."/>
            <person name="Peeters S.H."/>
            <person name="Heuer A."/>
            <person name="Rast P."/>
            <person name="Oberbeckmann S."/>
            <person name="Bunk B."/>
            <person name="Jeske O."/>
            <person name="Meyerdierks A."/>
            <person name="Storesund J.E."/>
            <person name="Kallscheuer N."/>
            <person name="Luecker S."/>
            <person name="Lage O.M."/>
            <person name="Pohl T."/>
            <person name="Merkel B.J."/>
            <person name="Hornburger P."/>
            <person name="Mueller R.-W."/>
            <person name="Bruemmer F."/>
            <person name="Labrenz M."/>
            <person name="Spormann A.M."/>
            <person name="Op den Camp H."/>
            <person name="Overmann J."/>
            <person name="Amann R."/>
            <person name="Jetten M.S.M."/>
            <person name="Mascher T."/>
            <person name="Medema M.H."/>
            <person name="Devos D.P."/>
            <person name="Kaster A.-K."/>
            <person name="Ovreas L."/>
            <person name="Rohde M."/>
            <person name="Galperin M.Y."/>
            <person name="Jogler C."/>
        </authorList>
    </citation>
    <scope>NUCLEOTIDE SEQUENCE [LARGE SCALE GENOMIC DNA]</scope>
    <source>
        <strain evidence="9 10">Mal48</strain>
    </source>
</reference>
<feature type="domain" description="Peptidase S26" evidence="8">
    <location>
        <begin position="418"/>
        <end position="518"/>
    </location>
</feature>
<evidence type="ECO:0000256" key="3">
    <source>
        <dbReference type="ARBA" id="ARBA00013208"/>
    </source>
</evidence>
<evidence type="ECO:0000256" key="6">
    <source>
        <dbReference type="PIRSR" id="PIRSR600223-1"/>
    </source>
</evidence>
<dbReference type="InterPro" id="IPR019758">
    <property type="entry name" value="Pept_S26A_signal_pept_1_CS"/>
</dbReference>
<dbReference type="EC" id="3.4.21.89" evidence="3 7"/>
<dbReference type="GO" id="GO:0004252">
    <property type="term" value="F:serine-type endopeptidase activity"/>
    <property type="evidence" value="ECO:0007669"/>
    <property type="project" value="InterPro"/>
</dbReference>
<dbReference type="SUPFAM" id="SSF51306">
    <property type="entry name" value="LexA/Signal peptidase"/>
    <property type="match status" value="2"/>
</dbReference>
<dbReference type="InterPro" id="IPR036286">
    <property type="entry name" value="LexA/Signal_pep-like_sf"/>
</dbReference>
<dbReference type="GO" id="GO:0016020">
    <property type="term" value="C:membrane"/>
    <property type="evidence" value="ECO:0007669"/>
    <property type="project" value="UniProtKB-SubCell"/>
</dbReference>
<dbReference type="Proteomes" id="UP000315724">
    <property type="component" value="Chromosome"/>
</dbReference>
<dbReference type="PRINTS" id="PR00727">
    <property type="entry name" value="LEADERPTASE"/>
</dbReference>
<dbReference type="InterPro" id="IPR019533">
    <property type="entry name" value="Peptidase_S26"/>
</dbReference>
<proteinExistence type="inferred from homology"/>
<evidence type="ECO:0000256" key="7">
    <source>
        <dbReference type="RuleBase" id="RU362042"/>
    </source>
</evidence>
<evidence type="ECO:0000256" key="1">
    <source>
        <dbReference type="ARBA" id="ARBA00000677"/>
    </source>
</evidence>
<keyword evidence="10" id="KW-1185">Reference proteome</keyword>
<dbReference type="RefSeq" id="WP_145204515.1">
    <property type="nucleotide sequence ID" value="NZ_CP036267.1"/>
</dbReference>
<comment type="similarity">
    <text evidence="2 7">Belongs to the peptidase S26 family.</text>
</comment>
<evidence type="ECO:0000259" key="8">
    <source>
        <dbReference type="Pfam" id="PF10502"/>
    </source>
</evidence>
<feature type="active site" evidence="6">
    <location>
        <position position="157"/>
    </location>
</feature>
<dbReference type="OrthoDB" id="9802919at2"/>
<keyword evidence="5 7" id="KW-0378">Hydrolase</keyword>
<gene>
    <name evidence="9" type="primary">sipV</name>
    <name evidence="9" type="ORF">Mal48_45270</name>
</gene>
<evidence type="ECO:0000313" key="9">
    <source>
        <dbReference type="EMBL" id="QDT35251.1"/>
    </source>
</evidence>
<comment type="subcellular location">
    <subcellularLocation>
        <location evidence="7">Membrane</location>
        <topology evidence="7">Single-pass type II membrane protein</topology>
    </subcellularLocation>
</comment>